<dbReference type="AlphaFoldDB" id="A0A4U0WSA2"/>
<dbReference type="OrthoDB" id="10339743at2759"/>
<feature type="compositionally biased region" description="Polar residues" evidence="1">
    <location>
        <begin position="128"/>
        <end position="137"/>
    </location>
</feature>
<feature type="compositionally biased region" description="Polar residues" evidence="1">
    <location>
        <begin position="217"/>
        <end position="227"/>
    </location>
</feature>
<proteinExistence type="predicted"/>
<feature type="region of interest" description="Disordered" evidence="1">
    <location>
        <begin position="107"/>
        <end position="139"/>
    </location>
</feature>
<accession>A0A4U0WSA2</accession>
<evidence type="ECO:0000313" key="3">
    <source>
        <dbReference type="Proteomes" id="UP000309340"/>
    </source>
</evidence>
<evidence type="ECO:0000256" key="1">
    <source>
        <dbReference type="SAM" id="MobiDB-lite"/>
    </source>
</evidence>
<name>A0A4U0WSA2_9PEZI</name>
<reference evidence="2 3" key="1">
    <citation type="submission" date="2017-03" db="EMBL/GenBank/DDBJ databases">
        <title>Genomes of endolithic fungi from Antarctica.</title>
        <authorList>
            <person name="Coleine C."/>
            <person name="Masonjones S."/>
            <person name="Stajich J.E."/>
        </authorList>
    </citation>
    <scope>NUCLEOTIDE SEQUENCE [LARGE SCALE GENOMIC DNA]</scope>
    <source>
        <strain evidence="2 3">CCFEE 5184</strain>
    </source>
</reference>
<sequence>MSGTKTLRTLYTTAETVFAFSTYPIENLCSTIWDDYAPALMVPRELLSMHPVTELGGGGFCTFSVNEANVFFDPPKALTQMTAAAGPSNPPPATTTVQMPSITAEPAGGLSAPMVTSTGTGEAVPENSDASPTSTDGAASIPAVISSTVTTETSDNIDTLTSALASPDGNPASSATVPSDQTTNGIAGAIASVLAISPLLSLSSTPIPETSAAFSDPTATHQVSTQRPVPVSRPGVQPRKINLLPTRLLPQHLRRL</sequence>
<protein>
    <submittedName>
        <fullName evidence="2">Uncharacterized protein</fullName>
    </submittedName>
</protein>
<dbReference type="EMBL" id="NAJQ01000734">
    <property type="protein sequence ID" value="TKA65446.1"/>
    <property type="molecule type" value="Genomic_DNA"/>
</dbReference>
<keyword evidence="3" id="KW-1185">Reference proteome</keyword>
<feature type="region of interest" description="Disordered" evidence="1">
    <location>
        <begin position="209"/>
        <end position="238"/>
    </location>
</feature>
<comment type="caution">
    <text evidence="2">The sequence shown here is derived from an EMBL/GenBank/DDBJ whole genome shotgun (WGS) entry which is preliminary data.</text>
</comment>
<organism evidence="2 3">
    <name type="scientific">Friedmanniomyces simplex</name>
    <dbReference type="NCBI Taxonomy" id="329884"/>
    <lineage>
        <taxon>Eukaryota</taxon>
        <taxon>Fungi</taxon>
        <taxon>Dikarya</taxon>
        <taxon>Ascomycota</taxon>
        <taxon>Pezizomycotina</taxon>
        <taxon>Dothideomycetes</taxon>
        <taxon>Dothideomycetidae</taxon>
        <taxon>Mycosphaerellales</taxon>
        <taxon>Teratosphaeriaceae</taxon>
        <taxon>Friedmanniomyces</taxon>
    </lineage>
</organism>
<evidence type="ECO:0000313" key="2">
    <source>
        <dbReference type="EMBL" id="TKA65446.1"/>
    </source>
</evidence>
<gene>
    <name evidence="2" type="ORF">B0A55_10326</name>
</gene>
<dbReference type="Proteomes" id="UP000309340">
    <property type="component" value="Unassembled WGS sequence"/>
</dbReference>